<name>A0A1H3GZ75_9EURY</name>
<feature type="transmembrane region" description="Helical" evidence="1">
    <location>
        <begin position="281"/>
        <end position="300"/>
    </location>
</feature>
<dbReference type="AlphaFoldDB" id="A0A1H3GZ75"/>
<keyword evidence="1" id="KW-1133">Transmembrane helix</keyword>
<dbReference type="Proteomes" id="UP000199170">
    <property type="component" value="Unassembled WGS sequence"/>
</dbReference>
<feature type="transmembrane region" description="Helical" evidence="1">
    <location>
        <begin position="369"/>
        <end position="388"/>
    </location>
</feature>
<evidence type="ECO:0000313" key="3">
    <source>
        <dbReference type="EMBL" id="SDY08370.1"/>
    </source>
</evidence>
<feature type="transmembrane region" description="Helical" evidence="1">
    <location>
        <begin position="246"/>
        <end position="269"/>
    </location>
</feature>
<dbReference type="InterPro" id="IPR020846">
    <property type="entry name" value="MFS_dom"/>
</dbReference>
<dbReference type="PROSITE" id="PS50850">
    <property type="entry name" value="MFS"/>
    <property type="match status" value="1"/>
</dbReference>
<dbReference type="RefSeq" id="WP_175454613.1">
    <property type="nucleotide sequence ID" value="NZ_FNPB01000006.1"/>
</dbReference>
<evidence type="ECO:0000259" key="2">
    <source>
        <dbReference type="PROSITE" id="PS50850"/>
    </source>
</evidence>
<feature type="transmembrane region" description="Helical" evidence="1">
    <location>
        <begin position="306"/>
        <end position="329"/>
    </location>
</feature>
<evidence type="ECO:0000256" key="1">
    <source>
        <dbReference type="SAM" id="Phobius"/>
    </source>
</evidence>
<feature type="transmembrane region" description="Helical" evidence="1">
    <location>
        <begin position="107"/>
        <end position="129"/>
    </location>
</feature>
<protein>
    <submittedName>
        <fullName evidence="3">Predicted arabinose efflux permease, MFS family</fullName>
    </submittedName>
</protein>
<dbReference type="STRING" id="660517.SAMN04487946_10656"/>
<proteinExistence type="predicted"/>
<dbReference type="InterPro" id="IPR011701">
    <property type="entry name" value="MFS"/>
</dbReference>
<feature type="transmembrane region" description="Helical" evidence="1">
    <location>
        <begin position="217"/>
        <end position="234"/>
    </location>
</feature>
<dbReference type="SUPFAM" id="SSF103473">
    <property type="entry name" value="MFS general substrate transporter"/>
    <property type="match status" value="1"/>
</dbReference>
<dbReference type="GO" id="GO:0022857">
    <property type="term" value="F:transmembrane transporter activity"/>
    <property type="evidence" value="ECO:0007669"/>
    <property type="project" value="InterPro"/>
</dbReference>
<dbReference type="Gene3D" id="1.20.1250.20">
    <property type="entry name" value="MFS general substrate transporter like domains"/>
    <property type="match status" value="1"/>
</dbReference>
<organism evidence="3 4">
    <name type="scientific">Halobellus clavatus</name>
    <dbReference type="NCBI Taxonomy" id="660517"/>
    <lineage>
        <taxon>Archaea</taxon>
        <taxon>Methanobacteriati</taxon>
        <taxon>Methanobacteriota</taxon>
        <taxon>Stenosarchaea group</taxon>
        <taxon>Halobacteria</taxon>
        <taxon>Halobacteriales</taxon>
        <taxon>Haloferacaceae</taxon>
        <taxon>Halobellus</taxon>
    </lineage>
</organism>
<feature type="transmembrane region" description="Helical" evidence="1">
    <location>
        <begin position="171"/>
        <end position="190"/>
    </location>
</feature>
<gene>
    <name evidence="3" type="ORF">SAMN04487946_10656</name>
</gene>
<dbReference type="InterPro" id="IPR036259">
    <property type="entry name" value="MFS_trans_sf"/>
</dbReference>
<feature type="domain" description="Major facilitator superfamily (MFS) profile" evidence="2">
    <location>
        <begin position="14"/>
        <end position="395"/>
    </location>
</feature>
<dbReference type="OrthoDB" id="359492at2157"/>
<feature type="transmembrane region" description="Helical" evidence="1">
    <location>
        <begin position="83"/>
        <end position="101"/>
    </location>
</feature>
<dbReference type="PANTHER" id="PTHR11360">
    <property type="entry name" value="MONOCARBOXYLATE TRANSPORTER"/>
    <property type="match status" value="1"/>
</dbReference>
<feature type="transmembrane region" description="Helical" evidence="1">
    <location>
        <begin position="12"/>
        <end position="35"/>
    </location>
</feature>
<dbReference type="EMBL" id="FNPB01000006">
    <property type="protein sequence ID" value="SDY08370.1"/>
    <property type="molecule type" value="Genomic_DNA"/>
</dbReference>
<sequence>MNRTDDDALDSLTGWLIVALGLTILVLDWGLIFTFTVYSDALASAFGLSGLQVSSVFSITTATFYVAGGLIGVLIARVPLRPVVAVAGVGFGVAVALLQVSGSYAGLVAAFALVGMAGGSMFVIVVSLVPQWFDQYEGRAMGITMIGNGLGILVLPPLWIWLLERTGIRDAFAVVAGAMALVILGASLVYRRPPGSRSTSSPVDVSWLRANLTDPRFVGALAGFSFLWSWYFVLSVDAVGVLTANGISRSVAATAFGIIGGVSVAGRVASGEFGDRIGMRVTLTGGVALAALAMVALPWMSSRLMMYALLVLFGIGLGTVAPLFSPIIIGRFGPANATAIVGLFILGQAATSFTTPVALNVLYDLSGGYTVPLLAVGGLTLLGGGLFYRGTAPTDDPTAGS</sequence>
<reference evidence="4" key="1">
    <citation type="submission" date="2016-10" db="EMBL/GenBank/DDBJ databases">
        <authorList>
            <person name="Varghese N."/>
            <person name="Submissions S."/>
        </authorList>
    </citation>
    <scope>NUCLEOTIDE SEQUENCE [LARGE SCALE GENOMIC DNA]</scope>
    <source>
        <strain evidence="4">CGMCC 1.10118</strain>
    </source>
</reference>
<evidence type="ECO:0000313" key="4">
    <source>
        <dbReference type="Proteomes" id="UP000199170"/>
    </source>
</evidence>
<accession>A0A1H3GZ75</accession>
<dbReference type="PANTHER" id="PTHR11360:SF290">
    <property type="entry name" value="MONOCARBOXYLATE MFS PERMEASE"/>
    <property type="match status" value="1"/>
</dbReference>
<feature type="transmembrane region" description="Helical" evidence="1">
    <location>
        <begin position="141"/>
        <end position="159"/>
    </location>
</feature>
<dbReference type="Pfam" id="PF07690">
    <property type="entry name" value="MFS_1"/>
    <property type="match status" value="1"/>
</dbReference>
<feature type="transmembrane region" description="Helical" evidence="1">
    <location>
        <begin position="55"/>
        <end position="76"/>
    </location>
</feature>
<dbReference type="InterPro" id="IPR050327">
    <property type="entry name" value="Proton-linked_MCT"/>
</dbReference>
<keyword evidence="1" id="KW-0472">Membrane</keyword>
<keyword evidence="4" id="KW-1185">Reference proteome</keyword>
<keyword evidence="1" id="KW-0812">Transmembrane</keyword>
<feature type="transmembrane region" description="Helical" evidence="1">
    <location>
        <begin position="341"/>
        <end position="363"/>
    </location>
</feature>